<evidence type="ECO:0000313" key="2">
    <source>
        <dbReference type="EMBL" id="HAE7042725.1"/>
    </source>
</evidence>
<organism evidence="2">
    <name type="scientific">Salmonella enterica subsp. houtenae serovar 16:z4,z32:-</name>
    <dbReference type="NCBI Taxonomy" id="1307497"/>
    <lineage>
        <taxon>Bacteria</taxon>
        <taxon>Pseudomonadati</taxon>
        <taxon>Pseudomonadota</taxon>
        <taxon>Gammaproteobacteria</taxon>
        <taxon>Enterobacterales</taxon>
        <taxon>Enterobacteriaceae</taxon>
        <taxon>Salmonella</taxon>
    </lineage>
</organism>
<keyword evidence="1" id="KW-0812">Transmembrane</keyword>
<reference evidence="2" key="1">
    <citation type="journal article" date="2018" name="Genome Biol.">
        <title>SKESA: strategic k-mer extension for scrupulous assemblies.</title>
        <authorList>
            <person name="Souvorov A."/>
            <person name="Agarwala R."/>
            <person name="Lipman D.J."/>
        </authorList>
    </citation>
    <scope>NUCLEOTIDE SEQUENCE</scope>
    <source>
        <strain evidence="2">287-86</strain>
    </source>
</reference>
<sequence length="69" mass="6968">MQKVTPQSLITRIVQVIPQVELISLEKKDISKGKTAAAVGADVGVIAVVIAAIVAATLSAGVAAMIVNS</sequence>
<comment type="caution">
    <text evidence="2">The sequence shown here is derived from an EMBL/GenBank/DDBJ whole genome shotgun (WGS) entry which is preliminary data.</text>
</comment>
<keyword evidence="1" id="KW-1133">Transmembrane helix</keyword>
<reference evidence="2" key="2">
    <citation type="submission" date="2018-07" db="EMBL/GenBank/DDBJ databases">
        <authorList>
            <consortium name="NCBI Pathogen Detection Project"/>
        </authorList>
    </citation>
    <scope>NUCLEOTIDE SEQUENCE</scope>
    <source>
        <strain evidence="2">287-86</strain>
    </source>
</reference>
<dbReference type="AlphaFoldDB" id="A0A735L0F0"/>
<dbReference type="EMBL" id="DAASUE010000044">
    <property type="protein sequence ID" value="HAE7042725.1"/>
    <property type="molecule type" value="Genomic_DNA"/>
</dbReference>
<protein>
    <submittedName>
        <fullName evidence="2">Uncharacterized protein</fullName>
    </submittedName>
</protein>
<proteinExistence type="predicted"/>
<evidence type="ECO:0000256" key="1">
    <source>
        <dbReference type="SAM" id="Phobius"/>
    </source>
</evidence>
<name>A0A735L0F0_SALHO</name>
<keyword evidence="1" id="KW-0472">Membrane</keyword>
<accession>A0A735L0F0</accession>
<feature type="transmembrane region" description="Helical" evidence="1">
    <location>
        <begin position="43"/>
        <end position="67"/>
    </location>
</feature>
<gene>
    <name evidence="2" type="ORF">GND47_004323</name>
</gene>